<dbReference type="AlphaFoldDB" id="A0A5C6FCF4"/>
<organism evidence="3 4">
    <name type="scientific">Rubripirellula reticaptiva</name>
    <dbReference type="NCBI Taxonomy" id="2528013"/>
    <lineage>
        <taxon>Bacteria</taxon>
        <taxon>Pseudomonadati</taxon>
        <taxon>Planctomycetota</taxon>
        <taxon>Planctomycetia</taxon>
        <taxon>Pirellulales</taxon>
        <taxon>Pirellulaceae</taxon>
        <taxon>Rubripirellula</taxon>
    </lineage>
</organism>
<keyword evidence="1" id="KW-1133">Transmembrane helix</keyword>
<keyword evidence="1" id="KW-0472">Membrane</keyword>
<feature type="domain" description="DUF1559" evidence="2">
    <location>
        <begin position="96"/>
        <end position="238"/>
    </location>
</feature>
<evidence type="ECO:0000313" key="4">
    <source>
        <dbReference type="Proteomes" id="UP000317977"/>
    </source>
</evidence>
<dbReference type="Proteomes" id="UP000317977">
    <property type="component" value="Unassembled WGS sequence"/>
</dbReference>
<dbReference type="Pfam" id="PF07596">
    <property type="entry name" value="SBP_bac_10"/>
    <property type="match status" value="1"/>
</dbReference>
<dbReference type="EMBL" id="SJPX01000001">
    <property type="protein sequence ID" value="TWU57319.1"/>
    <property type="molecule type" value="Genomic_DNA"/>
</dbReference>
<protein>
    <recommendedName>
        <fullName evidence="2">DUF1559 domain-containing protein</fullName>
    </recommendedName>
</protein>
<proteinExistence type="predicted"/>
<dbReference type="PANTHER" id="PTHR30093:SF2">
    <property type="entry name" value="TYPE II SECRETION SYSTEM PROTEIN H"/>
    <property type="match status" value="1"/>
</dbReference>
<evidence type="ECO:0000256" key="1">
    <source>
        <dbReference type="SAM" id="Phobius"/>
    </source>
</evidence>
<gene>
    <name evidence="3" type="ORF">Poly59_02260</name>
</gene>
<name>A0A5C6FCF4_9BACT</name>
<feature type="transmembrane region" description="Helical" evidence="1">
    <location>
        <begin position="58"/>
        <end position="79"/>
    </location>
</feature>
<sequence>MPFLFTCPECNTKTQVDDRFSGLAGQCVTCGAAIVMPKFATQSPALPSPQNVPTKRNFGWLAAVLVTVLLVGSLLFAAIRFGGQTMSTLATSREQTASIRNLEKIAAAMAAYAADHGTYPPPMIRDAKQQPMHSWRVLLLPYLGEDELYNRFNLQLPWDHPANRNAADFGMPKVYQHPSAIANGLYGQSSYFLVTGPGTLFPTQGALGPSDITDDPSQTILITEAVFNSPSSLWTEPIDLDIIRMQGNVGSGFGNEPGGLTAGGVAVVTTDGRGHFIPDTIDPAIFRALVTPQGGERLADDLLD</sequence>
<reference evidence="3 4" key="1">
    <citation type="submission" date="2019-02" db="EMBL/GenBank/DDBJ databases">
        <title>Deep-cultivation of Planctomycetes and their phenomic and genomic characterization uncovers novel biology.</title>
        <authorList>
            <person name="Wiegand S."/>
            <person name="Jogler M."/>
            <person name="Boedeker C."/>
            <person name="Pinto D."/>
            <person name="Vollmers J."/>
            <person name="Rivas-Marin E."/>
            <person name="Kohn T."/>
            <person name="Peeters S.H."/>
            <person name="Heuer A."/>
            <person name="Rast P."/>
            <person name="Oberbeckmann S."/>
            <person name="Bunk B."/>
            <person name="Jeske O."/>
            <person name="Meyerdierks A."/>
            <person name="Storesund J.E."/>
            <person name="Kallscheuer N."/>
            <person name="Luecker S."/>
            <person name="Lage O.M."/>
            <person name="Pohl T."/>
            <person name="Merkel B.J."/>
            <person name="Hornburger P."/>
            <person name="Mueller R.-W."/>
            <person name="Bruemmer F."/>
            <person name="Labrenz M."/>
            <person name="Spormann A.M."/>
            <person name="Op Den Camp H."/>
            <person name="Overmann J."/>
            <person name="Amann R."/>
            <person name="Jetten M.S.M."/>
            <person name="Mascher T."/>
            <person name="Medema M.H."/>
            <person name="Devos D.P."/>
            <person name="Kaster A.-K."/>
            <person name="Ovreas L."/>
            <person name="Rohde M."/>
            <person name="Galperin M.Y."/>
            <person name="Jogler C."/>
        </authorList>
    </citation>
    <scope>NUCLEOTIDE SEQUENCE [LARGE SCALE GENOMIC DNA]</scope>
    <source>
        <strain evidence="3 4">Poly59</strain>
    </source>
</reference>
<accession>A0A5C6FCF4</accession>
<keyword evidence="4" id="KW-1185">Reference proteome</keyword>
<dbReference type="InterPro" id="IPR011453">
    <property type="entry name" value="DUF1559"/>
</dbReference>
<evidence type="ECO:0000259" key="2">
    <source>
        <dbReference type="Pfam" id="PF07596"/>
    </source>
</evidence>
<evidence type="ECO:0000313" key="3">
    <source>
        <dbReference type="EMBL" id="TWU57319.1"/>
    </source>
</evidence>
<dbReference type="OrthoDB" id="285651at2"/>
<keyword evidence="1" id="KW-0812">Transmembrane</keyword>
<dbReference type="RefSeq" id="WP_146532241.1">
    <property type="nucleotide sequence ID" value="NZ_SJPX01000001.1"/>
</dbReference>
<comment type="caution">
    <text evidence="3">The sequence shown here is derived from an EMBL/GenBank/DDBJ whole genome shotgun (WGS) entry which is preliminary data.</text>
</comment>
<dbReference type="PANTHER" id="PTHR30093">
    <property type="entry name" value="GENERAL SECRETION PATHWAY PROTEIN G"/>
    <property type="match status" value="1"/>
</dbReference>